<dbReference type="HOGENOM" id="CLU_3282089_0_0_1"/>
<protein>
    <submittedName>
        <fullName evidence="1">Uncharacterized protein</fullName>
    </submittedName>
</protein>
<reference evidence="1" key="3">
    <citation type="submission" date="2025-08" db="UniProtKB">
        <authorList>
            <consortium name="Ensembl"/>
        </authorList>
    </citation>
    <scope>IDENTIFICATION</scope>
</reference>
<proteinExistence type="predicted"/>
<dbReference type="EMBL" id="EAAA01001109">
    <property type="status" value="NOT_ANNOTATED_CDS"/>
    <property type="molecule type" value="Genomic_DNA"/>
</dbReference>
<sequence length="41" mass="4630">IVCKLKQLNTIYKVLWGGILLAPNQIFSEQVLTINNTLLES</sequence>
<dbReference type="InParanoid" id="H2XLF2"/>
<reference evidence="2" key="1">
    <citation type="journal article" date="2002" name="Science">
        <title>The draft genome of Ciona intestinalis: insights into chordate and vertebrate origins.</title>
        <authorList>
            <person name="Dehal P."/>
            <person name="Satou Y."/>
            <person name="Campbell R.K."/>
            <person name="Chapman J."/>
            <person name="Degnan B."/>
            <person name="De Tomaso A."/>
            <person name="Davidson B."/>
            <person name="Di Gregorio A."/>
            <person name="Gelpke M."/>
            <person name="Goodstein D.M."/>
            <person name="Harafuji N."/>
            <person name="Hastings K.E."/>
            <person name="Ho I."/>
            <person name="Hotta K."/>
            <person name="Huang W."/>
            <person name="Kawashima T."/>
            <person name="Lemaire P."/>
            <person name="Martinez D."/>
            <person name="Meinertzhagen I.A."/>
            <person name="Necula S."/>
            <person name="Nonaka M."/>
            <person name="Putnam N."/>
            <person name="Rash S."/>
            <person name="Saiga H."/>
            <person name="Satake M."/>
            <person name="Terry A."/>
            <person name="Yamada L."/>
            <person name="Wang H.G."/>
            <person name="Awazu S."/>
            <person name="Azumi K."/>
            <person name="Boore J."/>
            <person name="Branno M."/>
            <person name="Chin-Bow S."/>
            <person name="DeSantis R."/>
            <person name="Doyle S."/>
            <person name="Francino P."/>
            <person name="Keys D.N."/>
            <person name="Haga S."/>
            <person name="Hayashi H."/>
            <person name="Hino K."/>
            <person name="Imai K.S."/>
            <person name="Inaba K."/>
            <person name="Kano S."/>
            <person name="Kobayashi K."/>
            <person name="Kobayashi M."/>
            <person name="Lee B.I."/>
            <person name="Makabe K.W."/>
            <person name="Manohar C."/>
            <person name="Matassi G."/>
            <person name="Medina M."/>
            <person name="Mochizuki Y."/>
            <person name="Mount S."/>
            <person name="Morishita T."/>
            <person name="Miura S."/>
            <person name="Nakayama A."/>
            <person name="Nishizaka S."/>
            <person name="Nomoto H."/>
            <person name="Ohta F."/>
            <person name="Oishi K."/>
            <person name="Rigoutsos I."/>
            <person name="Sano M."/>
            <person name="Sasaki A."/>
            <person name="Sasakura Y."/>
            <person name="Shoguchi E."/>
            <person name="Shin-i T."/>
            <person name="Spagnuolo A."/>
            <person name="Stainier D."/>
            <person name="Suzuki M.M."/>
            <person name="Tassy O."/>
            <person name="Takatori N."/>
            <person name="Tokuoka M."/>
            <person name="Yagi K."/>
            <person name="Yoshizaki F."/>
            <person name="Wada S."/>
            <person name="Zhang C."/>
            <person name="Hyatt P.D."/>
            <person name="Larimer F."/>
            <person name="Detter C."/>
            <person name="Doggett N."/>
            <person name="Glavina T."/>
            <person name="Hawkins T."/>
            <person name="Richardson P."/>
            <person name="Lucas S."/>
            <person name="Kohara Y."/>
            <person name="Levine M."/>
            <person name="Satoh N."/>
            <person name="Rokhsar D.S."/>
        </authorList>
    </citation>
    <scope>NUCLEOTIDE SEQUENCE [LARGE SCALE GENOMIC DNA]</scope>
</reference>
<organism evidence="1 2">
    <name type="scientific">Ciona intestinalis</name>
    <name type="common">Transparent sea squirt</name>
    <name type="synonym">Ascidia intestinalis</name>
    <dbReference type="NCBI Taxonomy" id="7719"/>
    <lineage>
        <taxon>Eukaryota</taxon>
        <taxon>Metazoa</taxon>
        <taxon>Chordata</taxon>
        <taxon>Tunicata</taxon>
        <taxon>Ascidiacea</taxon>
        <taxon>Phlebobranchia</taxon>
        <taxon>Cionidae</taxon>
        <taxon>Ciona</taxon>
    </lineage>
</organism>
<evidence type="ECO:0000313" key="2">
    <source>
        <dbReference type="Proteomes" id="UP000008144"/>
    </source>
</evidence>
<keyword evidence="2" id="KW-1185">Reference proteome</keyword>
<name>H2XLF2_CIOIN</name>
<dbReference type="Ensembl" id="ENSCINT00000034835.1">
    <property type="protein sequence ID" value="ENSCINP00000030484.1"/>
    <property type="gene ID" value="ENSCING00000018110.1"/>
</dbReference>
<reference evidence="1" key="4">
    <citation type="submission" date="2025-09" db="UniProtKB">
        <authorList>
            <consortium name="Ensembl"/>
        </authorList>
    </citation>
    <scope>IDENTIFICATION</scope>
</reference>
<dbReference type="Proteomes" id="UP000008144">
    <property type="component" value="Chromosome 13"/>
</dbReference>
<accession>H2XLF2</accession>
<evidence type="ECO:0000313" key="1">
    <source>
        <dbReference type="Ensembl" id="ENSCINP00000030484.1"/>
    </source>
</evidence>
<dbReference type="AlphaFoldDB" id="H2XLF2"/>
<reference evidence="1" key="2">
    <citation type="journal article" date="2008" name="Genome Biol.">
        <title>Improved genome assembly and evidence-based global gene model set for the chordate Ciona intestinalis: new insight into intron and operon populations.</title>
        <authorList>
            <person name="Satou Y."/>
            <person name="Mineta K."/>
            <person name="Ogasawara M."/>
            <person name="Sasakura Y."/>
            <person name="Shoguchi E."/>
            <person name="Ueno K."/>
            <person name="Yamada L."/>
            <person name="Matsumoto J."/>
            <person name="Wasserscheid J."/>
            <person name="Dewar K."/>
            <person name="Wiley G.B."/>
            <person name="Macmil S.L."/>
            <person name="Roe B.A."/>
            <person name="Zeller R.W."/>
            <person name="Hastings K.E."/>
            <person name="Lemaire P."/>
            <person name="Lindquist E."/>
            <person name="Endo T."/>
            <person name="Hotta K."/>
            <person name="Inaba K."/>
        </authorList>
    </citation>
    <scope>NUCLEOTIDE SEQUENCE [LARGE SCALE GENOMIC DNA]</scope>
    <source>
        <strain evidence="1">wild type</strain>
    </source>
</reference>